<dbReference type="Pfam" id="PF13997">
    <property type="entry name" value="YqjK"/>
    <property type="match status" value="1"/>
</dbReference>
<dbReference type="RefSeq" id="WP_188566663.1">
    <property type="nucleotide sequence ID" value="NZ_BMED01000002.1"/>
</dbReference>
<dbReference type="EMBL" id="BMED01000002">
    <property type="protein sequence ID" value="GGC79488.1"/>
    <property type="molecule type" value="Genomic_DNA"/>
</dbReference>
<dbReference type="InterPro" id="IPR025612">
    <property type="entry name" value="YqjK"/>
</dbReference>
<keyword evidence="2" id="KW-1185">Reference proteome</keyword>
<proteinExistence type="predicted"/>
<comment type="caution">
    <text evidence="1">The sequence shown here is derived from an EMBL/GenBank/DDBJ whole genome shotgun (WGS) entry which is preliminary data.</text>
</comment>
<sequence length="108" mass="12120">MATPTLNHRLAQRRIALLKKSGQQRNALQLQALQARQSLSVVDAGLRIAGHVKRHPLIIAGVVAAAVIVKPKKLFSWLNKGLVVWRVWQGIRPRTTSRDVQKNDQFTD</sequence>
<evidence type="ECO:0000313" key="2">
    <source>
        <dbReference type="Proteomes" id="UP000637423"/>
    </source>
</evidence>
<gene>
    <name evidence="1" type="ORF">GCM10011396_28420</name>
</gene>
<accession>A0A916UQ24</accession>
<evidence type="ECO:0008006" key="3">
    <source>
        <dbReference type="Google" id="ProtNLM"/>
    </source>
</evidence>
<protein>
    <recommendedName>
        <fullName evidence="3">YqjK-like protein</fullName>
    </recommendedName>
</protein>
<dbReference type="AlphaFoldDB" id="A0A916UQ24"/>
<organism evidence="1 2">
    <name type="scientific">Undibacterium terreum</name>
    <dbReference type="NCBI Taxonomy" id="1224302"/>
    <lineage>
        <taxon>Bacteria</taxon>
        <taxon>Pseudomonadati</taxon>
        <taxon>Pseudomonadota</taxon>
        <taxon>Betaproteobacteria</taxon>
        <taxon>Burkholderiales</taxon>
        <taxon>Oxalobacteraceae</taxon>
        <taxon>Undibacterium</taxon>
    </lineage>
</organism>
<reference evidence="1" key="2">
    <citation type="submission" date="2020-09" db="EMBL/GenBank/DDBJ databases">
        <authorList>
            <person name="Sun Q."/>
            <person name="Zhou Y."/>
        </authorList>
    </citation>
    <scope>NUCLEOTIDE SEQUENCE</scope>
    <source>
        <strain evidence="1">CGMCC 1.10998</strain>
    </source>
</reference>
<evidence type="ECO:0000313" key="1">
    <source>
        <dbReference type="EMBL" id="GGC79488.1"/>
    </source>
</evidence>
<reference evidence="1" key="1">
    <citation type="journal article" date="2014" name="Int. J. Syst. Evol. Microbiol.">
        <title>Complete genome sequence of Corynebacterium casei LMG S-19264T (=DSM 44701T), isolated from a smear-ripened cheese.</title>
        <authorList>
            <consortium name="US DOE Joint Genome Institute (JGI-PGF)"/>
            <person name="Walter F."/>
            <person name="Albersmeier A."/>
            <person name="Kalinowski J."/>
            <person name="Ruckert C."/>
        </authorList>
    </citation>
    <scope>NUCLEOTIDE SEQUENCE</scope>
    <source>
        <strain evidence="1">CGMCC 1.10998</strain>
    </source>
</reference>
<dbReference type="Proteomes" id="UP000637423">
    <property type="component" value="Unassembled WGS sequence"/>
</dbReference>
<name>A0A916UQ24_9BURK</name>